<accession>A0A3B1JD78</accession>
<dbReference type="GeneTree" id="ENSGT00940000165048"/>
<evidence type="ECO:0000259" key="3">
    <source>
        <dbReference type="Pfam" id="PF08718"/>
    </source>
</evidence>
<dbReference type="PANTHER" id="PTHR10219">
    <property type="entry name" value="GLYCOLIPID TRANSFER PROTEIN-RELATED"/>
    <property type="match status" value="1"/>
</dbReference>
<dbReference type="PANTHER" id="PTHR10219:SF19">
    <property type="entry name" value="GLYCOLIPID TRANSFER PROTEIN DOMAIN-CONTAINING PROTEIN 2"/>
    <property type="match status" value="1"/>
</dbReference>
<proteinExistence type="inferred from homology"/>
<dbReference type="GO" id="GO:1902387">
    <property type="term" value="F:ceramide 1-phosphate binding"/>
    <property type="evidence" value="ECO:0007669"/>
    <property type="project" value="TreeGrafter"/>
</dbReference>
<name>A0A3B1JD78_ASTMX</name>
<reference evidence="4" key="3">
    <citation type="submission" date="2025-08" db="UniProtKB">
        <authorList>
            <consortium name="Ensembl"/>
        </authorList>
    </citation>
    <scope>IDENTIFICATION</scope>
</reference>
<evidence type="ECO:0000256" key="1">
    <source>
        <dbReference type="ARBA" id="ARBA00007148"/>
    </source>
</evidence>
<dbReference type="Bgee" id="ENSAMXG00000035001">
    <property type="expression patterns" value="Expressed in intestine and 4 other cell types or tissues"/>
</dbReference>
<dbReference type="GO" id="GO:0016020">
    <property type="term" value="C:membrane"/>
    <property type="evidence" value="ECO:0007669"/>
    <property type="project" value="TreeGrafter"/>
</dbReference>
<evidence type="ECO:0000313" key="5">
    <source>
        <dbReference type="Proteomes" id="UP000018467"/>
    </source>
</evidence>
<keyword evidence="2" id="KW-0472">Membrane</keyword>
<feature type="transmembrane region" description="Helical" evidence="2">
    <location>
        <begin position="7"/>
        <end position="25"/>
    </location>
</feature>
<dbReference type="FunFam" id="1.10.3520.10:FF:000002">
    <property type="entry name" value="Ceramide-1-phosphate transfer protein"/>
    <property type="match status" value="1"/>
</dbReference>
<dbReference type="SUPFAM" id="SSF110004">
    <property type="entry name" value="Glycolipid transfer protein, GLTP"/>
    <property type="match status" value="1"/>
</dbReference>
<dbReference type="InterPro" id="IPR014830">
    <property type="entry name" value="Glycolipid_transfer_prot_dom"/>
</dbReference>
<sequence length="304" mass="34865">MRMVRQYVFSAVMFTLFLFLTSLWLPQDMIQDCELSWIPCLNVFSETRKVDAAGHVVSNSRNNNNINDNNNSNNEAVIEVCPGQDFQVSRLLLHLNSSLGSASDVLLEPYLLCWEELIKFMEALGSLVGFFTGKVQEKIVLIRRLSEEESAKFDLLSTAHLQHHAYYSVRSMLEAELQRGMVNFDRRTDSGSRTLLRLHRSLLWLQLLLEKLRGGEDREEERSLGTLCAEAYAQALAPYHPWLLQQAAQLAFRAMPSRAALLPIVCVRTQEEAEPILHTIITAIREVHLRTQRELEQRNMLNLP</sequence>
<dbReference type="AlphaFoldDB" id="A0A3B1JD78"/>
<dbReference type="KEGG" id="amex:103038707"/>
<dbReference type="GO" id="GO:0032691">
    <property type="term" value="P:negative regulation of interleukin-1 beta production"/>
    <property type="evidence" value="ECO:0007669"/>
    <property type="project" value="UniProtKB-ARBA"/>
</dbReference>
<comment type="similarity">
    <text evidence="1">Belongs to the GLTP family.</text>
</comment>
<reference evidence="4" key="4">
    <citation type="submission" date="2025-09" db="UniProtKB">
        <authorList>
            <consortium name="Ensembl"/>
        </authorList>
    </citation>
    <scope>IDENTIFICATION</scope>
</reference>
<protein>
    <submittedName>
        <fullName evidence="4">Ceramide-1-phosphate transfer protein-like</fullName>
    </submittedName>
</protein>
<reference evidence="5" key="2">
    <citation type="journal article" date="2014" name="Nat. Commun.">
        <title>The cavefish genome reveals candidate genes for eye loss.</title>
        <authorList>
            <person name="McGaugh S.E."/>
            <person name="Gross J.B."/>
            <person name="Aken B."/>
            <person name="Blin M."/>
            <person name="Borowsky R."/>
            <person name="Chalopin D."/>
            <person name="Hinaux H."/>
            <person name="Jeffery W.R."/>
            <person name="Keene A."/>
            <person name="Ma L."/>
            <person name="Minx P."/>
            <person name="Murphy D."/>
            <person name="O'Quin K.E."/>
            <person name="Retaux S."/>
            <person name="Rohner N."/>
            <person name="Searle S.M."/>
            <person name="Stahl B.A."/>
            <person name="Tabin C."/>
            <person name="Volff J.N."/>
            <person name="Yoshizawa M."/>
            <person name="Warren W.C."/>
        </authorList>
    </citation>
    <scope>NUCLEOTIDE SEQUENCE [LARGE SCALE GENOMIC DNA]</scope>
    <source>
        <strain evidence="5">female</strain>
    </source>
</reference>
<dbReference type="Proteomes" id="UP000018467">
    <property type="component" value="Unassembled WGS sequence"/>
</dbReference>
<dbReference type="GO" id="GO:0005829">
    <property type="term" value="C:cytosol"/>
    <property type="evidence" value="ECO:0007669"/>
    <property type="project" value="TreeGrafter"/>
</dbReference>
<reference evidence="5" key="1">
    <citation type="submission" date="2013-03" db="EMBL/GenBank/DDBJ databases">
        <authorList>
            <person name="Jeffery W."/>
            <person name="Warren W."/>
            <person name="Wilson R.K."/>
        </authorList>
    </citation>
    <scope>NUCLEOTIDE SEQUENCE</scope>
    <source>
        <strain evidence="5">female</strain>
    </source>
</reference>
<dbReference type="RefSeq" id="XP_049318725.1">
    <property type="nucleotide sequence ID" value="XM_049462768.1"/>
</dbReference>
<keyword evidence="5" id="KW-1185">Reference proteome</keyword>
<dbReference type="GO" id="GO:1902388">
    <property type="term" value="F:ceramide 1-phosphate transfer activity"/>
    <property type="evidence" value="ECO:0007669"/>
    <property type="project" value="TreeGrafter"/>
</dbReference>
<dbReference type="InterPro" id="IPR036497">
    <property type="entry name" value="GLTP_sf"/>
</dbReference>
<dbReference type="Ensembl" id="ENSAMXT00000036392.1">
    <property type="protein sequence ID" value="ENSAMXP00000039761.1"/>
    <property type="gene ID" value="ENSAMXG00000035001.1"/>
</dbReference>
<evidence type="ECO:0000313" key="4">
    <source>
        <dbReference type="Ensembl" id="ENSAMXP00000039761.1"/>
    </source>
</evidence>
<dbReference type="CTD" id="100002437"/>
<dbReference type="GeneID" id="103038707"/>
<feature type="domain" description="Glycolipid transfer protein" evidence="3">
    <location>
        <begin position="106"/>
        <end position="265"/>
    </location>
</feature>
<dbReference type="Gene3D" id="1.10.3520.10">
    <property type="entry name" value="Glycolipid transfer protein"/>
    <property type="match status" value="1"/>
</dbReference>
<keyword evidence="2" id="KW-1133">Transmembrane helix</keyword>
<dbReference type="InParanoid" id="A0A3B1JD78"/>
<organism evidence="4 5">
    <name type="scientific">Astyanax mexicanus</name>
    <name type="common">Blind cave fish</name>
    <name type="synonym">Astyanax fasciatus mexicanus</name>
    <dbReference type="NCBI Taxonomy" id="7994"/>
    <lineage>
        <taxon>Eukaryota</taxon>
        <taxon>Metazoa</taxon>
        <taxon>Chordata</taxon>
        <taxon>Craniata</taxon>
        <taxon>Vertebrata</taxon>
        <taxon>Euteleostomi</taxon>
        <taxon>Actinopterygii</taxon>
        <taxon>Neopterygii</taxon>
        <taxon>Teleostei</taxon>
        <taxon>Ostariophysi</taxon>
        <taxon>Characiformes</taxon>
        <taxon>Characoidei</taxon>
        <taxon>Acestrorhamphidae</taxon>
        <taxon>Acestrorhamphinae</taxon>
        <taxon>Astyanax</taxon>
    </lineage>
</organism>
<dbReference type="Pfam" id="PF08718">
    <property type="entry name" value="GLTP"/>
    <property type="match status" value="1"/>
</dbReference>
<keyword evidence="2" id="KW-0812">Transmembrane</keyword>
<evidence type="ECO:0000256" key="2">
    <source>
        <dbReference type="SAM" id="Phobius"/>
    </source>
</evidence>